<evidence type="ECO:0000256" key="8">
    <source>
        <dbReference type="ARBA" id="ARBA00023010"/>
    </source>
</evidence>
<evidence type="ECO:0000256" key="3">
    <source>
        <dbReference type="ARBA" id="ARBA00022475"/>
    </source>
</evidence>
<dbReference type="InterPro" id="IPR003369">
    <property type="entry name" value="TatA/B/E"/>
</dbReference>
<dbReference type="PRINTS" id="PR01506">
    <property type="entry name" value="TATBPROTEIN"/>
</dbReference>
<evidence type="ECO:0000256" key="5">
    <source>
        <dbReference type="ARBA" id="ARBA00022692"/>
    </source>
</evidence>
<keyword evidence="5 10" id="KW-0812">Transmembrane</keyword>
<comment type="function">
    <text evidence="10">Part of the twin-arginine translocation (Tat) system that transports large folded proteins containing a characteristic twin-arginine motif in their signal peptide across membranes. Together with TatC, TatB is part of a receptor directly interacting with Tat signal peptides. TatB may form an oligomeric binding site that transiently accommodates folded Tat precursor proteins before their translocation.</text>
</comment>
<gene>
    <name evidence="10 12" type="primary">tatB</name>
    <name evidence="12" type="ORF">HJ583_005115</name>
</gene>
<evidence type="ECO:0000313" key="13">
    <source>
        <dbReference type="Proteomes" id="UP000778523"/>
    </source>
</evidence>
<keyword evidence="6 10" id="KW-0653">Protein transport</keyword>
<organism evidence="12 13">
    <name type="scientific">Uliginosibacterium aquaticum</name>
    <dbReference type="NCBI Taxonomy" id="2731212"/>
    <lineage>
        <taxon>Bacteria</taxon>
        <taxon>Pseudomonadati</taxon>
        <taxon>Pseudomonadota</taxon>
        <taxon>Betaproteobacteria</taxon>
        <taxon>Rhodocyclales</taxon>
        <taxon>Zoogloeaceae</taxon>
        <taxon>Uliginosibacterium</taxon>
    </lineage>
</organism>
<keyword evidence="9 10" id="KW-0472">Membrane</keyword>
<feature type="region of interest" description="Disordered" evidence="11">
    <location>
        <begin position="133"/>
        <end position="169"/>
    </location>
</feature>
<dbReference type="Gene3D" id="1.20.5.3310">
    <property type="match status" value="1"/>
</dbReference>
<comment type="subunit">
    <text evidence="10">The Tat system comprises two distinct complexes: a TatABC complex, containing multiple copies of TatA, TatB and TatC subunits, and a separate TatA complex, containing only TatA subunits. Substrates initially bind to the TatABC complex, which probably triggers association of the separate TatA complex to form the active translocon.</text>
</comment>
<evidence type="ECO:0000256" key="11">
    <source>
        <dbReference type="SAM" id="MobiDB-lite"/>
    </source>
</evidence>
<comment type="subcellular location">
    <subcellularLocation>
        <location evidence="10">Cell membrane</location>
        <topology evidence="10">Single-pass membrane protein</topology>
    </subcellularLocation>
    <subcellularLocation>
        <location evidence="1">Membrane</location>
        <topology evidence="1">Single-pass membrane protein</topology>
    </subcellularLocation>
</comment>
<evidence type="ECO:0000256" key="4">
    <source>
        <dbReference type="ARBA" id="ARBA00022519"/>
    </source>
</evidence>
<evidence type="ECO:0000313" key="12">
    <source>
        <dbReference type="EMBL" id="NSL54400.1"/>
    </source>
</evidence>
<dbReference type="PANTHER" id="PTHR33162">
    <property type="entry name" value="SEC-INDEPENDENT PROTEIN TRANSLOCASE PROTEIN TATA, CHLOROPLASTIC"/>
    <property type="match status" value="1"/>
</dbReference>
<keyword evidence="4" id="KW-0997">Cell inner membrane</keyword>
<keyword evidence="3 10" id="KW-1003">Cell membrane</keyword>
<dbReference type="NCBIfam" id="TIGR01410">
    <property type="entry name" value="tatB"/>
    <property type="match status" value="1"/>
</dbReference>
<dbReference type="EMBL" id="JABCSC020000001">
    <property type="protein sequence ID" value="NSL54400.1"/>
    <property type="molecule type" value="Genomic_DNA"/>
</dbReference>
<dbReference type="Pfam" id="PF02416">
    <property type="entry name" value="TatA_B_E"/>
    <property type="match status" value="1"/>
</dbReference>
<comment type="caution">
    <text evidence="12">The sequence shown here is derived from an EMBL/GenBank/DDBJ whole genome shotgun (WGS) entry which is preliminary data.</text>
</comment>
<dbReference type="RefSeq" id="WP_170020909.1">
    <property type="nucleotide sequence ID" value="NZ_JABCSC020000001.1"/>
</dbReference>
<name>A0ABX2IK28_9RHOO</name>
<dbReference type="Proteomes" id="UP000778523">
    <property type="component" value="Unassembled WGS sequence"/>
</dbReference>
<keyword evidence="2 10" id="KW-0813">Transport</keyword>
<evidence type="ECO:0000256" key="7">
    <source>
        <dbReference type="ARBA" id="ARBA00022989"/>
    </source>
</evidence>
<protein>
    <recommendedName>
        <fullName evidence="10">Sec-independent protein translocase protein TatB</fullName>
    </recommendedName>
</protein>
<keyword evidence="8 10" id="KW-0811">Translocation</keyword>
<evidence type="ECO:0000256" key="2">
    <source>
        <dbReference type="ARBA" id="ARBA00022448"/>
    </source>
</evidence>
<reference evidence="12 13" key="1">
    <citation type="submission" date="2020-06" db="EMBL/GenBank/DDBJ databases">
        <title>Draft genome of Uliginosibacterium sp. IMCC34675.</title>
        <authorList>
            <person name="Song J."/>
        </authorList>
    </citation>
    <scope>NUCLEOTIDE SEQUENCE [LARGE SCALE GENOMIC DNA]</scope>
    <source>
        <strain evidence="12 13">IMCC34675</strain>
    </source>
</reference>
<sequence>MFDIGFSELLLIGIVALVVFGPEELPRVARTVGHLLGKMRRYVADVKSDISREMEASEMKTLVADVQESARSLQASINEQAQAFQAELSAGAAAVEQEVKALAEPVVQELPPPAETQAVAVLLEQVPAETVAAESDLFASSEPTPPPQRDDSQLDLFGMPVESVKVHKG</sequence>
<proteinExistence type="inferred from homology"/>
<evidence type="ECO:0000256" key="1">
    <source>
        <dbReference type="ARBA" id="ARBA00004167"/>
    </source>
</evidence>
<comment type="similarity">
    <text evidence="10">Belongs to the TatB family.</text>
</comment>
<keyword evidence="13" id="KW-1185">Reference proteome</keyword>
<evidence type="ECO:0000256" key="10">
    <source>
        <dbReference type="HAMAP-Rule" id="MF_00237"/>
    </source>
</evidence>
<accession>A0ABX2IK28</accession>
<dbReference type="InterPro" id="IPR018448">
    <property type="entry name" value="TatB"/>
</dbReference>
<evidence type="ECO:0000256" key="9">
    <source>
        <dbReference type="ARBA" id="ARBA00023136"/>
    </source>
</evidence>
<keyword evidence="7 10" id="KW-1133">Transmembrane helix</keyword>
<evidence type="ECO:0000256" key="6">
    <source>
        <dbReference type="ARBA" id="ARBA00022927"/>
    </source>
</evidence>
<dbReference type="HAMAP" id="MF_00237">
    <property type="entry name" value="TatB"/>
    <property type="match status" value="1"/>
</dbReference>
<dbReference type="PANTHER" id="PTHR33162:SF1">
    <property type="entry name" value="SEC-INDEPENDENT PROTEIN TRANSLOCASE PROTEIN TATA, CHLOROPLASTIC"/>
    <property type="match status" value="1"/>
</dbReference>